<gene>
    <name evidence="2" type="ORF">PV06_01236</name>
</gene>
<sequence length="244" mass="26398">MLTLLLSRYIAAIMGTTFLVVQAFPSDRRSHTHVDEPHDDLGLEPHNLTNLSARGGAPTDAVSQLLAIAPSSDTCADAPIPSECTVTTASLAQIIIASFGRHSVTTGLEQAALLSWMAFESAEWKYNRNHFPAPGRPGQGTRVMMMPNYVAEFASGFEELTDEVTAAGGDLDRILDSVLGDEYSFAAAAWFYDTQCTQEVKEGVKTGGEQGWEEFVTGCVETTVTADRKGYWVRACEALNIVVV</sequence>
<feature type="signal peptide" evidence="1">
    <location>
        <begin position="1"/>
        <end position="23"/>
    </location>
</feature>
<keyword evidence="1" id="KW-0732">Signal</keyword>
<dbReference type="VEuPathDB" id="FungiDB:PV06_01236"/>
<dbReference type="EMBL" id="KN847332">
    <property type="protein sequence ID" value="KIW48668.1"/>
    <property type="molecule type" value="Genomic_DNA"/>
</dbReference>
<reference evidence="2 3" key="1">
    <citation type="submission" date="2015-01" db="EMBL/GenBank/DDBJ databases">
        <title>The Genome Sequence of Exophiala oligosperma CBS72588.</title>
        <authorList>
            <consortium name="The Broad Institute Genomics Platform"/>
            <person name="Cuomo C."/>
            <person name="de Hoog S."/>
            <person name="Gorbushina A."/>
            <person name="Stielow B."/>
            <person name="Teixiera M."/>
            <person name="Abouelleil A."/>
            <person name="Chapman S.B."/>
            <person name="Priest M."/>
            <person name="Young S.K."/>
            <person name="Wortman J."/>
            <person name="Nusbaum C."/>
            <person name="Birren B."/>
        </authorList>
    </citation>
    <scope>NUCLEOTIDE SEQUENCE [LARGE SCALE GENOMIC DNA]</scope>
    <source>
        <strain evidence="2 3">CBS 72588</strain>
    </source>
</reference>
<proteinExistence type="predicted"/>
<organism evidence="2 3">
    <name type="scientific">Exophiala oligosperma</name>
    <dbReference type="NCBI Taxonomy" id="215243"/>
    <lineage>
        <taxon>Eukaryota</taxon>
        <taxon>Fungi</taxon>
        <taxon>Dikarya</taxon>
        <taxon>Ascomycota</taxon>
        <taxon>Pezizomycotina</taxon>
        <taxon>Eurotiomycetes</taxon>
        <taxon>Chaetothyriomycetidae</taxon>
        <taxon>Chaetothyriales</taxon>
        <taxon>Herpotrichiellaceae</taxon>
        <taxon>Exophiala</taxon>
    </lineage>
</organism>
<keyword evidence="3" id="KW-1185">Reference proteome</keyword>
<dbReference type="Proteomes" id="UP000053342">
    <property type="component" value="Unassembled WGS sequence"/>
</dbReference>
<name>A0A0D2DZU7_9EURO</name>
<dbReference type="GeneID" id="27353310"/>
<evidence type="ECO:0000313" key="3">
    <source>
        <dbReference type="Proteomes" id="UP000053342"/>
    </source>
</evidence>
<dbReference type="AlphaFoldDB" id="A0A0D2DZU7"/>
<feature type="chain" id="PRO_5002256276" evidence="1">
    <location>
        <begin position="24"/>
        <end position="244"/>
    </location>
</feature>
<accession>A0A0D2DZU7</accession>
<dbReference type="OrthoDB" id="2349272at2759"/>
<protein>
    <submittedName>
        <fullName evidence="2">Uncharacterized protein</fullName>
    </submittedName>
</protein>
<dbReference type="RefSeq" id="XP_016268884.1">
    <property type="nucleotide sequence ID" value="XM_016401831.1"/>
</dbReference>
<evidence type="ECO:0000313" key="2">
    <source>
        <dbReference type="EMBL" id="KIW48668.1"/>
    </source>
</evidence>
<evidence type="ECO:0000256" key="1">
    <source>
        <dbReference type="SAM" id="SignalP"/>
    </source>
</evidence>
<dbReference type="HOGENOM" id="CLU_071125_0_0_1"/>